<keyword evidence="1" id="KW-1133">Transmembrane helix</keyword>
<proteinExistence type="predicted"/>
<protein>
    <submittedName>
        <fullName evidence="2">Uncharacterized protein</fullName>
    </submittedName>
</protein>
<dbReference type="EMBL" id="LAZR01004499">
    <property type="protein sequence ID" value="KKN08059.1"/>
    <property type="molecule type" value="Genomic_DNA"/>
</dbReference>
<gene>
    <name evidence="2" type="ORF">LCGC14_1060580</name>
</gene>
<evidence type="ECO:0000313" key="2">
    <source>
        <dbReference type="EMBL" id="KKN08059.1"/>
    </source>
</evidence>
<feature type="transmembrane region" description="Helical" evidence="1">
    <location>
        <begin position="131"/>
        <end position="153"/>
    </location>
</feature>
<keyword evidence="1" id="KW-0812">Transmembrane</keyword>
<keyword evidence="1" id="KW-0472">Membrane</keyword>
<evidence type="ECO:0000256" key="1">
    <source>
        <dbReference type="SAM" id="Phobius"/>
    </source>
</evidence>
<dbReference type="AlphaFoldDB" id="A0A0F9MQT7"/>
<feature type="transmembrane region" description="Helical" evidence="1">
    <location>
        <begin position="12"/>
        <end position="34"/>
    </location>
</feature>
<reference evidence="2" key="1">
    <citation type="journal article" date="2015" name="Nature">
        <title>Complex archaea that bridge the gap between prokaryotes and eukaryotes.</title>
        <authorList>
            <person name="Spang A."/>
            <person name="Saw J.H."/>
            <person name="Jorgensen S.L."/>
            <person name="Zaremba-Niedzwiedzka K."/>
            <person name="Martijn J."/>
            <person name="Lind A.E."/>
            <person name="van Eijk R."/>
            <person name="Schleper C."/>
            <person name="Guy L."/>
            <person name="Ettema T.J."/>
        </authorList>
    </citation>
    <scope>NUCLEOTIDE SEQUENCE</scope>
</reference>
<accession>A0A0F9MQT7</accession>
<organism evidence="2">
    <name type="scientific">marine sediment metagenome</name>
    <dbReference type="NCBI Taxonomy" id="412755"/>
    <lineage>
        <taxon>unclassified sequences</taxon>
        <taxon>metagenomes</taxon>
        <taxon>ecological metagenomes</taxon>
    </lineage>
</organism>
<name>A0A0F9MQT7_9ZZZZ</name>
<sequence>MNKKGQMDMMSTIIGIFMLVIVGVVLMTTSAQLVGDTTNTQAAANASFTGANATTTNIQGKFWSDLVVYNVTNDQIIGSGNYTLTNNVVVDGEETARLEKHAPLALQAGHTWLISGTIQPTTYISGSGGRAIANLIVIFFAIAIMIVALTPTLKNKFLDNIGK</sequence>
<comment type="caution">
    <text evidence="2">The sequence shown here is derived from an EMBL/GenBank/DDBJ whole genome shotgun (WGS) entry which is preliminary data.</text>
</comment>